<accession>A0ABM0T420</accession>
<dbReference type="PROSITE" id="PS51698">
    <property type="entry name" value="U_BOX"/>
    <property type="match status" value="1"/>
</dbReference>
<evidence type="ECO:0000259" key="7">
    <source>
        <dbReference type="PROSITE" id="PS51698"/>
    </source>
</evidence>
<dbReference type="GeneID" id="104706139"/>
<dbReference type="PANTHER" id="PTHR23315">
    <property type="entry name" value="U BOX DOMAIN-CONTAINING"/>
    <property type="match status" value="1"/>
</dbReference>
<comment type="catalytic activity">
    <reaction evidence="1">
        <text>S-ubiquitinyl-[E2 ubiquitin-conjugating enzyme]-L-cysteine + [acceptor protein]-L-lysine = [E2 ubiquitin-conjugating enzyme]-L-cysteine + N(6)-ubiquitinyl-[acceptor protein]-L-lysine.</text>
        <dbReference type="EC" id="2.3.2.27"/>
    </reaction>
</comment>
<dbReference type="InterPro" id="IPR003613">
    <property type="entry name" value="Ubox_domain"/>
</dbReference>
<dbReference type="Gene3D" id="3.30.40.10">
    <property type="entry name" value="Zinc/RING finger domain, C3HC4 (zinc finger)"/>
    <property type="match status" value="1"/>
</dbReference>
<dbReference type="InterPro" id="IPR000225">
    <property type="entry name" value="Armadillo"/>
</dbReference>
<dbReference type="InterPro" id="IPR016024">
    <property type="entry name" value="ARM-type_fold"/>
</dbReference>
<dbReference type="Proteomes" id="UP000694864">
    <property type="component" value="Chromosome 8"/>
</dbReference>
<reference evidence="8" key="1">
    <citation type="journal article" date="2014" name="Nat. Commun.">
        <title>The emerging biofuel crop Camelina sativa retains a highly undifferentiated hexaploid genome structure.</title>
        <authorList>
            <person name="Kagale S."/>
            <person name="Koh C."/>
            <person name="Nixon J."/>
            <person name="Bollina V."/>
            <person name="Clarke W.E."/>
            <person name="Tuteja R."/>
            <person name="Spillane C."/>
            <person name="Robinson S.J."/>
            <person name="Links M.G."/>
            <person name="Clarke C."/>
            <person name="Higgins E.E."/>
            <person name="Huebert T."/>
            <person name="Sharpe A.G."/>
            <person name="Parkin I.A."/>
        </authorList>
    </citation>
    <scope>NUCLEOTIDE SEQUENCE [LARGE SCALE GENOMIC DNA]</scope>
    <source>
        <strain evidence="8">cv. DH55</strain>
    </source>
</reference>
<evidence type="ECO:0000256" key="5">
    <source>
        <dbReference type="ARBA" id="ARBA00022737"/>
    </source>
</evidence>
<dbReference type="Gene3D" id="1.25.10.10">
    <property type="entry name" value="Leucine-rich Repeat Variant"/>
    <property type="match status" value="1"/>
</dbReference>
<evidence type="ECO:0000256" key="3">
    <source>
        <dbReference type="ARBA" id="ARBA00012483"/>
    </source>
</evidence>
<dbReference type="CDD" id="cd16664">
    <property type="entry name" value="RING-Ubox_PUB"/>
    <property type="match status" value="1"/>
</dbReference>
<evidence type="ECO:0000256" key="4">
    <source>
        <dbReference type="ARBA" id="ARBA00022679"/>
    </source>
</evidence>
<dbReference type="SUPFAM" id="SSF48371">
    <property type="entry name" value="ARM repeat"/>
    <property type="match status" value="1"/>
</dbReference>
<dbReference type="SMART" id="SM00185">
    <property type="entry name" value="ARM"/>
    <property type="match status" value="3"/>
</dbReference>
<dbReference type="InterPro" id="IPR013083">
    <property type="entry name" value="Znf_RING/FYVE/PHD"/>
</dbReference>
<dbReference type="InterPro" id="IPR045210">
    <property type="entry name" value="RING-Ubox_PUB"/>
</dbReference>
<feature type="domain" description="U-box" evidence="7">
    <location>
        <begin position="86"/>
        <end position="159"/>
    </location>
</feature>
<evidence type="ECO:0000256" key="2">
    <source>
        <dbReference type="ARBA" id="ARBA00004906"/>
    </source>
</evidence>
<name>A0ABM0T420_CAMSA</name>
<dbReference type="EC" id="2.3.2.27" evidence="3"/>
<comment type="pathway">
    <text evidence="2">Protein modification; protein ubiquitination.</text>
</comment>
<keyword evidence="4" id="KW-0808">Transferase</keyword>
<keyword evidence="6" id="KW-0833">Ubl conjugation pathway</keyword>
<organism evidence="8 9">
    <name type="scientific">Camelina sativa</name>
    <name type="common">False flax</name>
    <name type="synonym">Myagrum sativum</name>
    <dbReference type="NCBI Taxonomy" id="90675"/>
    <lineage>
        <taxon>Eukaryota</taxon>
        <taxon>Viridiplantae</taxon>
        <taxon>Streptophyta</taxon>
        <taxon>Embryophyta</taxon>
        <taxon>Tracheophyta</taxon>
        <taxon>Spermatophyta</taxon>
        <taxon>Magnoliopsida</taxon>
        <taxon>eudicotyledons</taxon>
        <taxon>Gunneridae</taxon>
        <taxon>Pentapetalae</taxon>
        <taxon>rosids</taxon>
        <taxon>malvids</taxon>
        <taxon>Brassicales</taxon>
        <taxon>Brassicaceae</taxon>
        <taxon>Camelineae</taxon>
        <taxon>Camelina</taxon>
    </lineage>
</organism>
<evidence type="ECO:0000313" key="8">
    <source>
        <dbReference type="Proteomes" id="UP000694864"/>
    </source>
</evidence>
<evidence type="ECO:0000256" key="6">
    <source>
        <dbReference type="ARBA" id="ARBA00022786"/>
    </source>
</evidence>
<gene>
    <name evidence="9" type="primary">LOC104706139</name>
</gene>
<keyword evidence="8" id="KW-1185">Reference proteome</keyword>
<evidence type="ECO:0000313" key="9">
    <source>
        <dbReference type="RefSeq" id="XP_010420583.1"/>
    </source>
</evidence>
<reference evidence="9" key="2">
    <citation type="submission" date="2025-08" db="UniProtKB">
        <authorList>
            <consortium name="RefSeq"/>
        </authorList>
    </citation>
    <scope>IDENTIFICATION</scope>
    <source>
        <tissue evidence="9">Leaf</tissue>
    </source>
</reference>
<evidence type="ECO:0000256" key="1">
    <source>
        <dbReference type="ARBA" id="ARBA00000900"/>
    </source>
</evidence>
<sequence length="482" mass="53387">MADSTADATEANAADTLRRELQKVLTEILNDGGGKSKDLGETTDDEAASCFGVVKAIDEAIRILNCLRNRVESSKPESDDTIAPVKVPKEFICTLSNTIMIEPVIIASGQTYEKRYITEWLKHERTCPKSKEVLSHCYWIPNHLINDLITQWCLVNKVDRLKRPSDEIVTELFTSDIETLLQRVYSPSSVTDQIEAAKELRRQTKKFANVRVFFVAGISDSITRLLSPLSALGEGVDLNPELQEDIVTALFNLSILEKNKTVIAENLLVIPLLTKCLKQGTAETRRNAAATLSSLSAIDSNKIVIGNSEAVKALIDLIEEGDMLATREATSTVFNLCIVLENKEKVVSAGLIRAATKKIKAGSNVDELLSLLALISTHTGAIEEMDNLGFIYDLFSILRKPSSLLNGENAVVIVFNMCDRNRDRFRLKVVGEEEMKVVGEEENQHGTFTKLAKQGSVRAVRKAQGILQWIKRFVTGKEPQRA</sequence>
<dbReference type="PANTHER" id="PTHR23315:SF265">
    <property type="entry name" value="U-BOX DOMAIN-CONTAINING PROTEIN 46-RELATED"/>
    <property type="match status" value="1"/>
</dbReference>
<dbReference type="Pfam" id="PF04564">
    <property type="entry name" value="U-box"/>
    <property type="match status" value="1"/>
</dbReference>
<keyword evidence="5" id="KW-0677">Repeat</keyword>
<dbReference type="SMART" id="SM00504">
    <property type="entry name" value="Ubox"/>
    <property type="match status" value="1"/>
</dbReference>
<protein>
    <recommendedName>
        <fullName evidence="3">RING-type E3 ubiquitin transferase</fullName>
        <ecNumber evidence="3">2.3.2.27</ecNumber>
    </recommendedName>
</protein>
<dbReference type="RefSeq" id="XP_010420583.1">
    <property type="nucleotide sequence ID" value="XM_010422281.2"/>
</dbReference>
<dbReference type="InterPro" id="IPR011989">
    <property type="entry name" value="ARM-like"/>
</dbReference>
<proteinExistence type="predicted"/>
<dbReference type="SUPFAM" id="SSF57850">
    <property type="entry name" value="RING/U-box"/>
    <property type="match status" value="1"/>
</dbReference>